<dbReference type="PANTHER" id="PTHR37422">
    <property type="entry name" value="TEICHURONIC ACID BIOSYNTHESIS PROTEIN TUAE"/>
    <property type="match status" value="1"/>
</dbReference>
<dbReference type="EMBL" id="BAABGJ010000010">
    <property type="protein sequence ID" value="GAA4335836.1"/>
    <property type="molecule type" value="Genomic_DNA"/>
</dbReference>
<feature type="transmembrane region" description="Helical" evidence="5">
    <location>
        <begin position="152"/>
        <end position="172"/>
    </location>
</feature>
<evidence type="ECO:0000256" key="2">
    <source>
        <dbReference type="ARBA" id="ARBA00022692"/>
    </source>
</evidence>
<keyword evidence="3 5" id="KW-1133">Transmembrane helix</keyword>
<dbReference type="RefSeq" id="WP_345536623.1">
    <property type="nucleotide sequence ID" value="NZ_BAABGJ010000010.1"/>
</dbReference>
<feature type="domain" description="O-antigen ligase-related" evidence="6">
    <location>
        <begin position="188"/>
        <end position="336"/>
    </location>
</feature>
<feature type="transmembrane region" description="Helical" evidence="5">
    <location>
        <begin position="328"/>
        <end position="348"/>
    </location>
</feature>
<feature type="transmembrane region" description="Helical" evidence="5">
    <location>
        <begin position="227"/>
        <end position="245"/>
    </location>
</feature>
<accession>A0ABP8H8F6</accession>
<keyword evidence="2 5" id="KW-0812">Transmembrane</keyword>
<evidence type="ECO:0000256" key="5">
    <source>
        <dbReference type="SAM" id="Phobius"/>
    </source>
</evidence>
<evidence type="ECO:0000256" key="1">
    <source>
        <dbReference type="ARBA" id="ARBA00004141"/>
    </source>
</evidence>
<evidence type="ECO:0000313" key="8">
    <source>
        <dbReference type="Proteomes" id="UP001500975"/>
    </source>
</evidence>
<comment type="caution">
    <text evidence="7">The sequence shown here is derived from an EMBL/GenBank/DDBJ whole genome shotgun (WGS) entry which is preliminary data.</text>
</comment>
<keyword evidence="8" id="KW-1185">Reference proteome</keyword>
<reference evidence="8" key="1">
    <citation type="journal article" date="2019" name="Int. J. Syst. Evol. Microbiol.">
        <title>The Global Catalogue of Microorganisms (GCM) 10K type strain sequencing project: providing services to taxonomists for standard genome sequencing and annotation.</title>
        <authorList>
            <consortium name="The Broad Institute Genomics Platform"/>
            <consortium name="The Broad Institute Genome Sequencing Center for Infectious Disease"/>
            <person name="Wu L."/>
            <person name="Ma J."/>
        </authorList>
    </citation>
    <scope>NUCLEOTIDE SEQUENCE [LARGE SCALE GENOMIC DNA]</scope>
    <source>
        <strain evidence="8">JCM 17804</strain>
    </source>
</reference>
<dbReference type="PANTHER" id="PTHR37422:SF13">
    <property type="entry name" value="LIPOPOLYSACCHARIDE BIOSYNTHESIS PROTEIN PA4999-RELATED"/>
    <property type="match status" value="1"/>
</dbReference>
<evidence type="ECO:0000256" key="3">
    <source>
        <dbReference type="ARBA" id="ARBA00022989"/>
    </source>
</evidence>
<comment type="subcellular location">
    <subcellularLocation>
        <location evidence="1">Membrane</location>
        <topology evidence="1">Multi-pass membrane protein</topology>
    </subcellularLocation>
</comment>
<evidence type="ECO:0000259" key="6">
    <source>
        <dbReference type="Pfam" id="PF04932"/>
    </source>
</evidence>
<protein>
    <recommendedName>
        <fullName evidence="6">O-antigen ligase-related domain-containing protein</fullName>
    </recommendedName>
</protein>
<feature type="transmembrane region" description="Helical" evidence="5">
    <location>
        <begin position="12"/>
        <end position="42"/>
    </location>
</feature>
<feature type="transmembrane region" description="Helical" evidence="5">
    <location>
        <begin position="179"/>
        <end position="197"/>
    </location>
</feature>
<evidence type="ECO:0000256" key="4">
    <source>
        <dbReference type="ARBA" id="ARBA00023136"/>
    </source>
</evidence>
<feature type="transmembrane region" description="Helical" evidence="5">
    <location>
        <begin position="54"/>
        <end position="75"/>
    </location>
</feature>
<keyword evidence="4 5" id="KW-0472">Membrane</keyword>
<dbReference type="InterPro" id="IPR007016">
    <property type="entry name" value="O-antigen_ligase-rel_domated"/>
</dbReference>
<dbReference type="InterPro" id="IPR051533">
    <property type="entry name" value="WaaL-like"/>
</dbReference>
<gene>
    <name evidence="7" type="ORF">GCM10023165_12530</name>
</gene>
<organism evidence="7 8">
    <name type="scientific">Variovorax defluvii</name>
    <dbReference type="NCBI Taxonomy" id="913761"/>
    <lineage>
        <taxon>Bacteria</taxon>
        <taxon>Pseudomonadati</taxon>
        <taxon>Pseudomonadota</taxon>
        <taxon>Betaproteobacteria</taxon>
        <taxon>Burkholderiales</taxon>
        <taxon>Comamonadaceae</taxon>
        <taxon>Variovorax</taxon>
    </lineage>
</organism>
<name>A0ABP8H8F6_9BURK</name>
<evidence type="ECO:0000313" key="7">
    <source>
        <dbReference type="EMBL" id="GAA4335836.1"/>
    </source>
</evidence>
<dbReference type="Pfam" id="PF04932">
    <property type="entry name" value="Wzy_C"/>
    <property type="match status" value="1"/>
</dbReference>
<feature type="transmembrane region" description="Helical" evidence="5">
    <location>
        <begin position="110"/>
        <end position="132"/>
    </location>
</feature>
<proteinExistence type="predicted"/>
<sequence length="428" mass="47167">MQRSQLVRPAAMFWGLTVFMPVGVPYLAALLLLMALLIGGGLRERARRLRANALFWPVTLYVAWTLVILAIEPVYPQTPSNLVHGLRIAATVFMALALTREEAVWALRGFLAMALFNILLIGAFWIAVWQRAYFPVLEVWRGVIFLVGNKSISNALLFTILGATAAVFGLQALSEHRPLRALLALALVVVVAVLITFSLPSRTSLLALLLALPAACLHQWRRQLKVLALAIVAGGAIVAVVLWNLPAVQRKFELGVQELEAAQQGAVSEGSWVVRYYMYRDTGRMILDKPLTGWGIGGWTEQWHLRGPKLLADYNMPHNDFLWMGSQAGIPGALSLLAIMLTGLWVAWRRDDLYGRYAFAAQLIALVATNANSALRDAQIGLSLLWVSTIYLRLAQEPGDSWRGLLPRRGAAPALGGDASSHRQREKV</sequence>
<dbReference type="Proteomes" id="UP001500975">
    <property type="component" value="Unassembled WGS sequence"/>
</dbReference>